<dbReference type="OrthoDB" id="1562195at2759"/>
<feature type="compositionally biased region" description="Basic and acidic residues" evidence="1">
    <location>
        <begin position="1"/>
        <end position="10"/>
    </location>
</feature>
<evidence type="ECO:0000313" key="3">
    <source>
        <dbReference type="EMBL" id="KAF2797195.1"/>
    </source>
</evidence>
<dbReference type="GO" id="GO:0005634">
    <property type="term" value="C:nucleus"/>
    <property type="evidence" value="ECO:0007669"/>
    <property type="project" value="InterPro"/>
</dbReference>
<protein>
    <submittedName>
        <fullName evidence="3">XAP5-domain-containing protein</fullName>
    </submittedName>
</protein>
<feature type="region of interest" description="Disordered" evidence="1">
    <location>
        <begin position="294"/>
        <end position="315"/>
    </location>
</feature>
<evidence type="ECO:0000313" key="4">
    <source>
        <dbReference type="Proteomes" id="UP000799757"/>
    </source>
</evidence>
<dbReference type="InterPro" id="IPR007005">
    <property type="entry name" value="XAP5"/>
</dbReference>
<feature type="domain" description="FAM50A/XAP5 C-terminal" evidence="2">
    <location>
        <begin position="177"/>
        <end position="356"/>
    </location>
</feature>
<dbReference type="Pfam" id="PF04921">
    <property type="entry name" value="XAP5"/>
    <property type="match status" value="1"/>
</dbReference>
<accession>A0A6A6XMN2</accession>
<dbReference type="InterPro" id="IPR048337">
    <property type="entry name" value="FAM50A/XAP5_C"/>
</dbReference>
<dbReference type="EMBL" id="MU001812">
    <property type="protein sequence ID" value="KAF2797195.1"/>
    <property type="molecule type" value="Genomic_DNA"/>
</dbReference>
<feature type="region of interest" description="Disordered" evidence="1">
    <location>
        <begin position="50"/>
        <end position="131"/>
    </location>
</feature>
<sequence>MDKFSSERSRSGTPANSRFTSQAATAEDLLKEQTVGLVNLSDFRKRRAEALERKDRAASNAASGASTPQDGASTPQPSFKKKRKVVAKGKLSFGLDEDEDADSSASAVPTPRDSTPADSSAINSESEAMVPKKKLKANTNIGLKPRVMTKSALQREALQADLTRQDFVMMRDAVKATEVVIPFVFYDGTNIPGGRCRVKKGDHIWLFLDKARKAGAELGVGGDKSTRDWARVSVDDLMLVRGEVIMPHHYEFYYFLFNKVMGFNGPVFDWSAQATTGTPISIDAETADPTNYNPLEGHKQNKGKGSAIPDAELEGFNDDPTITKVVDRRWYERNKHIFPASVWEEFKPDRDFSKTQRKDTEGNAFFFS</sequence>
<dbReference type="PANTHER" id="PTHR12722:SF0">
    <property type="entry name" value="PROTEIN FAM50A"/>
    <property type="match status" value="1"/>
</dbReference>
<name>A0A6A6XMN2_9PLEO</name>
<dbReference type="PANTHER" id="PTHR12722">
    <property type="entry name" value="XAP-5 PROTEIN-RELATED"/>
    <property type="match status" value="1"/>
</dbReference>
<feature type="compositionally biased region" description="Polar residues" evidence="1">
    <location>
        <begin position="11"/>
        <end position="24"/>
    </location>
</feature>
<reference evidence="3" key="1">
    <citation type="journal article" date="2020" name="Stud. Mycol.">
        <title>101 Dothideomycetes genomes: a test case for predicting lifestyles and emergence of pathogens.</title>
        <authorList>
            <person name="Haridas S."/>
            <person name="Albert R."/>
            <person name="Binder M."/>
            <person name="Bloem J."/>
            <person name="Labutti K."/>
            <person name="Salamov A."/>
            <person name="Andreopoulos B."/>
            <person name="Baker S."/>
            <person name="Barry K."/>
            <person name="Bills G."/>
            <person name="Bluhm B."/>
            <person name="Cannon C."/>
            <person name="Castanera R."/>
            <person name="Culley D."/>
            <person name="Daum C."/>
            <person name="Ezra D."/>
            <person name="Gonzalez J."/>
            <person name="Henrissat B."/>
            <person name="Kuo A."/>
            <person name="Liang C."/>
            <person name="Lipzen A."/>
            <person name="Lutzoni F."/>
            <person name="Magnuson J."/>
            <person name="Mondo S."/>
            <person name="Nolan M."/>
            <person name="Ohm R."/>
            <person name="Pangilinan J."/>
            <person name="Park H.-J."/>
            <person name="Ramirez L."/>
            <person name="Alfaro M."/>
            <person name="Sun H."/>
            <person name="Tritt A."/>
            <person name="Yoshinaga Y."/>
            <person name="Zwiers L.-H."/>
            <person name="Turgeon B."/>
            <person name="Goodwin S."/>
            <person name="Spatafora J."/>
            <person name="Crous P."/>
            <person name="Grigoriev I."/>
        </authorList>
    </citation>
    <scope>NUCLEOTIDE SEQUENCE</scope>
    <source>
        <strain evidence="3">CBS 109.77</strain>
    </source>
</reference>
<dbReference type="GO" id="GO:0006325">
    <property type="term" value="P:chromatin organization"/>
    <property type="evidence" value="ECO:0007669"/>
    <property type="project" value="TreeGrafter"/>
</dbReference>
<dbReference type="AlphaFoldDB" id="A0A6A6XMN2"/>
<feature type="region of interest" description="Disordered" evidence="1">
    <location>
        <begin position="1"/>
        <end position="24"/>
    </location>
</feature>
<proteinExistence type="predicted"/>
<feature type="compositionally biased region" description="Polar residues" evidence="1">
    <location>
        <begin position="112"/>
        <end position="126"/>
    </location>
</feature>
<dbReference type="Proteomes" id="UP000799757">
    <property type="component" value="Unassembled WGS sequence"/>
</dbReference>
<evidence type="ECO:0000256" key="1">
    <source>
        <dbReference type="SAM" id="MobiDB-lite"/>
    </source>
</evidence>
<organism evidence="3 4">
    <name type="scientific">Melanomma pulvis-pyrius CBS 109.77</name>
    <dbReference type="NCBI Taxonomy" id="1314802"/>
    <lineage>
        <taxon>Eukaryota</taxon>
        <taxon>Fungi</taxon>
        <taxon>Dikarya</taxon>
        <taxon>Ascomycota</taxon>
        <taxon>Pezizomycotina</taxon>
        <taxon>Dothideomycetes</taxon>
        <taxon>Pleosporomycetidae</taxon>
        <taxon>Pleosporales</taxon>
        <taxon>Melanommataceae</taxon>
        <taxon>Melanomma</taxon>
    </lineage>
</organism>
<evidence type="ECO:0000259" key="2">
    <source>
        <dbReference type="Pfam" id="PF04921"/>
    </source>
</evidence>
<gene>
    <name evidence="3" type="ORF">K505DRAFT_269983</name>
</gene>
<keyword evidence="4" id="KW-1185">Reference proteome</keyword>
<feature type="compositionally biased region" description="Polar residues" evidence="1">
    <location>
        <begin position="60"/>
        <end position="77"/>
    </location>
</feature>